<accession>A0ABD1Q8L8</accession>
<evidence type="ECO:0000313" key="2">
    <source>
        <dbReference type="EMBL" id="KAL2472147.1"/>
    </source>
</evidence>
<organism evidence="2 3">
    <name type="scientific">Abeliophyllum distichum</name>
    <dbReference type="NCBI Taxonomy" id="126358"/>
    <lineage>
        <taxon>Eukaryota</taxon>
        <taxon>Viridiplantae</taxon>
        <taxon>Streptophyta</taxon>
        <taxon>Embryophyta</taxon>
        <taxon>Tracheophyta</taxon>
        <taxon>Spermatophyta</taxon>
        <taxon>Magnoliopsida</taxon>
        <taxon>eudicotyledons</taxon>
        <taxon>Gunneridae</taxon>
        <taxon>Pentapetalae</taxon>
        <taxon>asterids</taxon>
        <taxon>lamiids</taxon>
        <taxon>Lamiales</taxon>
        <taxon>Oleaceae</taxon>
        <taxon>Forsythieae</taxon>
        <taxon>Abeliophyllum</taxon>
    </lineage>
</organism>
<proteinExistence type="predicted"/>
<evidence type="ECO:0000256" key="1">
    <source>
        <dbReference type="SAM" id="MobiDB-lite"/>
    </source>
</evidence>
<reference evidence="3" key="1">
    <citation type="submission" date="2024-07" db="EMBL/GenBank/DDBJ databases">
        <title>Two chromosome-level genome assemblies of Korean endemic species Abeliophyllum distichum and Forsythia ovata (Oleaceae).</title>
        <authorList>
            <person name="Jang H."/>
        </authorList>
    </citation>
    <scope>NUCLEOTIDE SEQUENCE [LARGE SCALE GENOMIC DNA]</scope>
</reference>
<name>A0ABD1Q8L8_9LAMI</name>
<feature type="compositionally biased region" description="Polar residues" evidence="1">
    <location>
        <begin position="92"/>
        <end position="103"/>
    </location>
</feature>
<feature type="region of interest" description="Disordered" evidence="1">
    <location>
        <begin position="88"/>
        <end position="110"/>
    </location>
</feature>
<evidence type="ECO:0000313" key="3">
    <source>
        <dbReference type="Proteomes" id="UP001604336"/>
    </source>
</evidence>
<gene>
    <name evidence="2" type="ORF">Adt_40283</name>
</gene>
<protein>
    <submittedName>
        <fullName evidence="2">Uncharacterized protein</fullName>
    </submittedName>
</protein>
<comment type="caution">
    <text evidence="2">The sequence shown here is derived from an EMBL/GenBank/DDBJ whole genome shotgun (WGS) entry which is preliminary data.</text>
</comment>
<keyword evidence="3" id="KW-1185">Reference proteome</keyword>
<sequence>MAIDKKQIFYVKATQGLPNKIEYKFKIIFVMDTCLAITEIEHLKVDKEKCLLYPELTTKPTLIEEVSPPPAKRALFQLPGEDNVAKTKIEKNTNYPNLPSAQINVKPKSE</sequence>
<dbReference type="Proteomes" id="UP001604336">
    <property type="component" value="Unassembled WGS sequence"/>
</dbReference>
<dbReference type="AlphaFoldDB" id="A0ABD1Q8L8"/>
<dbReference type="EMBL" id="JBFOLK010000012">
    <property type="protein sequence ID" value="KAL2472147.1"/>
    <property type="molecule type" value="Genomic_DNA"/>
</dbReference>